<evidence type="ECO:0000313" key="2">
    <source>
        <dbReference type="Proteomes" id="UP000265520"/>
    </source>
</evidence>
<name>A0A392SVG9_9FABA</name>
<evidence type="ECO:0000313" key="1">
    <source>
        <dbReference type="EMBL" id="MCI52649.1"/>
    </source>
</evidence>
<organism evidence="1 2">
    <name type="scientific">Trifolium medium</name>
    <dbReference type="NCBI Taxonomy" id="97028"/>
    <lineage>
        <taxon>Eukaryota</taxon>
        <taxon>Viridiplantae</taxon>
        <taxon>Streptophyta</taxon>
        <taxon>Embryophyta</taxon>
        <taxon>Tracheophyta</taxon>
        <taxon>Spermatophyta</taxon>
        <taxon>Magnoliopsida</taxon>
        <taxon>eudicotyledons</taxon>
        <taxon>Gunneridae</taxon>
        <taxon>Pentapetalae</taxon>
        <taxon>rosids</taxon>
        <taxon>fabids</taxon>
        <taxon>Fabales</taxon>
        <taxon>Fabaceae</taxon>
        <taxon>Papilionoideae</taxon>
        <taxon>50 kb inversion clade</taxon>
        <taxon>NPAAA clade</taxon>
        <taxon>Hologalegina</taxon>
        <taxon>IRL clade</taxon>
        <taxon>Trifolieae</taxon>
        <taxon>Trifolium</taxon>
    </lineage>
</organism>
<dbReference type="AlphaFoldDB" id="A0A392SVG9"/>
<protein>
    <submittedName>
        <fullName evidence="1">Cationic amino acid transporter 1-like</fullName>
    </submittedName>
</protein>
<comment type="caution">
    <text evidence="1">The sequence shown here is derived from an EMBL/GenBank/DDBJ whole genome shotgun (WGS) entry which is preliminary data.</text>
</comment>
<proteinExistence type="predicted"/>
<dbReference type="CDD" id="cd09272">
    <property type="entry name" value="RNase_HI_RT_Ty1"/>
    <property type="match status" value="1"/>
</dbReference>
<sequence>MNIDNTSAINLAKNPVAHGKSKYIEMRFHYLREQLNNGKLCLKHCRSGEQLADIFTKSVQIEVFKRLRNMMGLESLSTMN</sequence>
<dbReference type="Proteomes" id="UP000265520">
    <property type="component" value="Unassembled WGS sequence"/>
</dbReference>
<reference evidence="1 2" key="1">
    <citation type="journal article" date="2018" name="Front. Plant Sci.">
        <title>Red Clover (Trifolium pratense) and Zigzag Clover (T. medium) - A Picture of Genomic Similarities and Differences.</title>
        <authorList>
            <person name="Dluhosova J."/>
            <person name="Istvanek J."/>
            <person name="Nedelnik J."/>
            <person name="Repkova J."/>
        </authorList>
    </citation>
    <scope>NUCLEOTIDE SEQUENCE [LARGE SCALE GENOMIC DNA]</scope>
    <source>
        <strain evidence="2">cv. 10/8</strain>
        <tissue evidence="1">Leaf</tissue>
    </source>
</reference>
<dbReference type="EMBL" id="LXQA010450680">
    <property type="protein sequence ID" value="MCI52649.1"/>
    <property type="molecule type" value="Genomic_DNA"/>
</dbReference>
<accession>A0A392SVG9</accession>
<keyword evidence="2" id="KW-1185">Reference proteome</keyword>